<proteinExistence type="predicted"/>
<accession>A0A6G1KJR3</accession>
<feature type="non-terminal residue" evidence="2">
    <location>
        <position position="1"/>
    </location>
</feature>
<organism evidence="2 3">
    <name type="scientific">Pleomassaria siparia CBS 279.74</name>
    <dbReference type="NCBI Taxonomy" id="1314801"/>
    <lineage>
        <taxon>Eukaryota</taxon>
        <taxon>Fungi</taxon>
        <taxon>Dikarya</taxon>
        <taxon>Ascomycota</taxon>
        <taxon>Pezizomycotina</taxon>
        <taxon>Dothideomycetes</taxon>
        <taxon>Pleosporomycetidae</taxon>
        <taxon>Pleosporales</taxon>
        <taxon>Pleomassariaceae</taxon>
        <taxon>Pleomassaria</taxon>
    </lineage>
</organism>
<dbReference type="OrthoDB" id="3784677at2759"/>
<evidence type="ECO:0000313" key="2">
    <source>
        <dbReference type="EMBL" id="KAF2713074.1"/>
    </source>
</evidence>
<dbReference type="AlphaFoldDB" id="A0A6G1KJR3"/>
<sequence length="162" mass="17414">AFSTEIADLGSQRFDHDVAAGGDRDTSLYYKPGSITVASGRVPRGKEAEVFAWKAMQYTDEDQNAKEELKGDLHGGQLHRQNRAANMVENPEVFGQMRSGERERGGRGGRGGGGRGGRGGRSLDDREDGITAAIKPAKEAPPLAKGFAKELDKGLFWDGPIV</sequence>
<evidence type="ECO:0000256" key="1">
    <source>
        <dbReference type="SAM" id="MobiDB-lite"/>
    </source>
</evidence>
<feature type="non-terminal residue" evidence="2">
    <location>
        <position position="162"/>
    </location>
</feature>
<name>A0A6G1KJR3_9PLEO</name>
<feature type="compositionally biased region" description="Gly residues" evidence="1">
    <location>
        <begin position="108"/>
        <end position="120"/>
    </location>
</feature>
<gene>
    <name evidence="2" type="ORF">K504DRAFT_340495</name>
</gene>
<protein>
    <submittedName>
        <fullName evidence="2">Uncharacterized protein</fullName>
    </submittedName>
</protein>
<evidence type="ECO:0000313" key="3">
    <source>
        <dbReference type="Proteomes" id="UP000799428"/>
    </source>
</evidence>
<dbReference type="Proteomes" id="UP000799428">
    <property type="component" value="Unassembled WGS sequence"/>
</dbReference>
<dbReference type="EMBL" id="MU005765">
    <property type="protein sequence ID" value="KAF2713074.1"/>
    <property type="molecule type" value="Genomic_DNA"/>
</dbReference>
<feature type="region of interest" description="Disordered" evidence="1">
    <location>
        <begin position="80"/>
        <end position="137"/>
    </location>
</feature>
<keyword evidence="3" id="KW-1185">Reference proteome</keyword>
<reference evidence="2" key="1">
    <citation type="journal article" date="2020" name="Stud. Mycol.">
        <title>101 Dothideomycetes genomes: a test case for predicting lifestyles and emergence of pathogens.</title>
        <authorList>
            <person name="Haridas S."/>
            <person name="Albert R."/>
            <person name="Binder M."/>
            <person name="Bloem J."/>
            <person name="Labutti K."/>
            <person name="Salamov A."/>
            <person name="Andreopoulos B."/>
            <person name="Baker S."/>
            <person name="Barry K."/>
            <person name="Bills G."/>
            <person name="Bluhm B."/>
            <person name="Cannon C."/>
            <person name="Castanera R."/>
            <person name="Culley D."/>
            <person name="Daum C."/>
            <person name="Ezra D."/>
            <person name="Gonzalez J."/>
            <person name="Henrissat B."/>
            <person name="Kuo A."/>
            <person name="Liang C."/>
            <person name="Lipzen A."/>
            <person name="Lutzoni F."/>
            <person name="Magnuson J."/>
            <person name="Mondo S."/>
            <person name="Nolan M."/>
            <person name="Ohm R."/>
            <person name="Pangilinan J."/>
            <person name="Park H.-J."/>
            <person name="Ramirez L."/>
            <person name="Alfaro M."/>
            <person name="Sun H."/>
            <person name="Tritt A."/>
            <person name="Yoshinaga Y."/>
            <person name="Zwiers L.-H."/>
            <person name="Turgeon B."/>
            <person name="Goodwin S."/>
            <person name="Spatafora J."/>
            <person name="Crous P."/>
            <person name="Grigoriev I."/>
        </authorList>
    </citation>
    <scope>NUCLEOTIDE SEQUENCE</scope>
    <source>
        <strain evidence="2">CBS 279.74</strain>
    </source>
</reference>